<name>J9FU06_9ZZZZ</name>
<dbReference type="Gene3D" id="3.40.50.10090">
    <property type="match status" value="2"/>
</dbReference>
<dbReference type="InterPro" id="IPR036108">
    <property type="entry name" value="4pyrrol_syn_uPrphyn_synt_sf"/>
</dbReference>
<dbReference type="GO" id="GO:0005829">
    <property type="term" value="C:cytosol"/>
    <property type="evidence" value="ECO:0007669"/>
    <property type="project" value="TreeGrafter"/>
</dbReference>
<feature type="domain" description="Tetrapyrrole biosynthesis uroporphyrinogen III synthase" evidence="1">
    <location>
        <begin position="17"/>
        <end position="228"/>
    </location>
</feature>
<dbReference type="InterPro" id="IPR039793">
    <property type="entry name" value="UROS/Hem4"/>
</dbReference>
<comment type="caution">
    <text evidence="2">The sequence shown here is derived from an EMBL/GenBank/DDBJ whole genome shotgun (WGS) entry which is preliminary data.</text>
</comment>
<gene>
    <name evidence="2" type="ORF">EVA_21019</name>
</gene>
<evidence type="ECO:0000313" key="2">
    <source>
        <dbReference type="EMBL" id="EJW90859.1"/>
    </source>
</evidence>
<accession>J9FU06</accession>
<proteinExistence type="predicted"/>
<dbReference type="PANTHER" id="PTHR12390:SF0">
    <property type="entry name" value="UROPORPHYRINOGEN-III SYNTHASE"/>
    <property type="match status" value="1"/>
</dbReference>
<protein>
    <submittedName>
        <fullName evidence="2">Uroporphyrinogen III synthase HEM4</fullName>
    </submittedName>
</protein>
<reference evidence="2" key="1">
    <citation type="journal article" date="2012" name="PLoS ONE">
        <title>Gene sets for utilization of primary and secondary nutrition supplies in the distal gut of endangered iberian lynx.</title>
        <authorList>
            <person name="Alcaide M."/>
            <person name="Messina E."/>
            <person name="Richter M."/>
            <person name="Bargiela R."/>
            <person name="Peplies J."/>
            <person name="Huws S.A."/>
            <person name="Newbold C.J."/>
            <person name="Golyshin P.N."/>
            <person name="Simon M.A."/>
            <person name="Lopez G."/>
            <person name="Yakimov M.M."/>
            <person name="Ferrer M."/>
        </authorList>
    </citation>
    <scope>NUCLEOTIDE SEQUENCE</scope>
</reference>
<dbReference type="Pfam" id="PF02602">
    <property type="entry name" value="HEM4"/>
    <property type="match status" value="1"/>
</dbReference>
<sequence length="240" mass="27544">MSQPKPASEKSPYYDIAEKYGVTIDFRPFIKVESLSAKEFRQQKISILDHTAVIFTSRHAIDHFFTLCTELRVTIPETMKYFCVTETVALYIQKYVQYRKRKIFFGATGKIEDLIPFILKHKTEKYFVPMSDVHNDDVKNLLDKNGIQHTEGVMYRTVSNEFKAEDFDYDMLVFFSPAGVSSLKKNFPDFEQKDIKIGTFGSTTAQAVRDAGLRLDLEAPTVQAPSMTAALDMFIKDNNK</sequence>
<dbReference type="EMBL" id="AMCI01008559">
    <property type="protein sequence ID" value="EJW90859.1"/>
    <property type="molecule type" value="Genomic_DNA"/>
</dbReference>
<dbReference type="GO" id="GO:0004852">
    <property type="term" value="F:uroporphyrinogen-III synthase activity"/>
    <property type="evidence" value="ECO:0007669"/>
    <property type="project" value="InterPro"/>
</dbReference>
<evidence type="ECO:0000259" key="1">
    <source>
        <dbReference type="Pfam" id="PF02602"/>
    </source>
</evidence>
<dbReference type="InterPro" id="IPR003754">
    <property type="entry name" value="4pyrrol_synth_uPrphyn_synth"/>
</dbReference>
<dbReference type="PANTHER" id="PTHR12390">
    <property type="entry name" value="UROPORPHYRINOGEN III SYNTHASE"/>
    <property type="match status" value="1"/>
</dbReference>
<dbReference type="CDD" id="cd06578">
    <property type="entry name" value="HemD"/>
    <property type="match status" value="1"/>
</dbReference>
<organism evidence="2">
    <name type="scientific">gut metagenome</name>
    <dbReference type="NCBI Taxonomy" id="749906"/>
    <lineage>
        <taxon>unclassified sequences</taxon>
        <taxon>metagenomes</taxon>
        <taxon>organismal metagenomes</taxon>
    </lineage>
</organism>
<dbReference type="AlphaFoldDB" id="J9FU06"/>
<dbReference type="GO" id="GO:0006780">
    <property type="term" value="P:uroporphyrinogen III biosynthetic process"/>
    <property type="evidence" value="ECO:0007669"/>
    <property type="project" value="InterPro"/>
</dbReference>
<dbReference type="SUPFAM" id="SSF69618">
    <property type="entry name" value="HemD-like"/>
    <property type="match status" value="1"/>
</dbReference>